<feature type="compositionally biased region" description="Low complexity" evidence="1">
    <location>
        <begin position="50"/>
        <end position="63"/>
    </location>
</feature>
<feature type="region of interest" description="Disordered" evidence="1">
    <location>
        <begin position="27"/>
        <end position="63"/>
    </location>
</feature>
<gene>
    <name evidence="2" type="ORF">SORBI_3003G381800</name>
</gene>
<reference evidence="3" key="2">
    <citation type="journal article" date="2018" name="Plant J.">
        <title>The Sorghum bicolor reference genome: improved assembly, gene annotations, a transcriptome atlas, and signatures of genome organization.</title>
        <authorList>
            <person name="McCormick R.F."/>
            <person name="Truong S.K."/>
            <person name="Sreedasyam A."/>
            <person name="Jenkins J."/>
            <person name="Shu S."/>
            <person name="Sims D."/>
            <person name="Kennedy M."/>
            <person name="Amirebrahimi M."/>
            <person name="Weers B.D."/>
            <person name="McKinley B."/>
            <person name="Mattison A."/>
            <person name="Morishige D.T."/>
            <person name="Grimwood J."/>
            <person name="Schmutz J."/>
            <person name="Mullet J.E."/>
        </authorList>
    </citation>
    <scope>NUCLEOTIDE SEQUENCE [LARGE SCALE GENOMIC DNA]</scope>
    <source>
        <strain evidence="3">cv. BTx623</strain>
    </source>
</reference>
<proteinExistence type="predicted"/>
<dbReference type="InParanoid" id="A0A1W0W0Y1"/>
<protein>
    <submittedName>
        <fullName evidence="2">Uncharacterized protein</fullName>
    </submittedName>
</protein>
<reference evidence="2 3" key="1">
    <citation type="journal article" date="2009" name="Nature">
        <title>The Sorghum bicolor genome and the diversification of grasses.</title>
        <authorList>
            <person name="Paterson A.H."/>
            <person name="Bowers J.E."/>
            <person name="Bruggmann R."/>
            <person name="Dubchak I."/>
            <person name="Grimwood J."/>
            <person name="Gundlach H."/>
            <person name="Haberer G."/>
            <person name="Hellsten U."/>
            <person name="Mitros T."/>
            <person name="Poliakov A."/>
            <person name="Schmutz J."/>
            <person name="Spannagl M."/>
            <person name="Tang H."/>
            <person name="Wang X."/>
            <person name="Wicker T."/>
            <person name="Bharti A.K."/>
            <person name="Chapman J."/>
            <person name="Feltus F.A."/>
            <person name="Gowik U."/>
            <person name="Grigoriev I.V."/>
            <person name="Lyons E."/>
            <person name="Maher C.A."/>
            <person name="Martis M."/>
            <person name="Narechania A."/>
            <person name="Otillar R.P."/>
            <person name="Penning B.W."/>
            <person name="Salamov A.A."/>
            <person name="Wang Y."/>
            <person name="Zhang L."/>
            <person name="Carpita N.C."/>
            <person name="Freeling M."/>
            <person name="Gingle A.R."/>
            <person name="Hash C.T."/>
            <person name="Keller B."/>
            <person name="Klein P."/>
            <person name="Kresovich S."/>
            <person name="McCann M.C."/>
            <person name="Ming R."/>
            <person name="Peterson D.G."/>
            <person name="Mehboob-ur-Rahman"/>
            <person name="Ware D."/>
            <person name="Westhoff P."/>
            <person name="Mayer K.F."/>
            <person name="Messing J."/>
            <person name="Rokhsar D.S."/>
        </authorList>
    </citation>
    <scope>NUCLEOTIDE SEQUENCE [LARGE SCALE GENOMIC DNA]</scope>
    <source>
        <strain evidence="3">cv. BTx623</strain>
    </source>
</reference>
<sequence>MEAETAASPGSIPCTLSFFLGEKMKGTSNSSLLERQKPHASRHPPPRPTPAASSAGSPASDRANLVPLYLPRPLLLPYTSGGSRARGQHCCYGFGDKEVAACC</sequence>
<evidence type="ECO:0000313" key="3">
    <source>
        <dbReference type="Proteomes" id="UP000000768"/>
    </source>
</evidence>
<organism evidence="2 3">
    <name type="scientific">Sorghum bicolor</name>
    <name type="common">Sorghum</name>
    <name type="synonym">Sorghum vulgare</name>
    <dbReference type="NCBI Taxonomy" id="4558"/>
    <lineage>
        <taxon>Eukaryota</taxon>
        <taxon>Viridiplantae</taxon>
        <taxon>Streptophyta</taxon>
        <taxon>Embryophyta</taxon>
        <taxon>Tracheophyta</taxon>
        <taxon>Spermatophyta</taxon>
        <taxon>Magnoliopsida</taxon>
        <taxon>Liliopsida</taxon>
        <taxon>Poales</taxon>
        <taxon>Poaceae</taxon>
        <taxon>PACMAD clade</taxon>
        <taxon>Panicoideae</taxon>
        <taxon>Andropogonodae</taxon>
        <taxon>Andropogoneae</taxon>
        <taxon>Sorghinae</taxon>
        <taxon>Sorghum</taxon>
    </lineage>
</organism>
<dbReference type="Gramene" id="OQU88005">
    <property type="protein sequence ID" value="OQU88005"/>
    <property type="gene ID" value="SORBI_3003G381800"/>
</dbReference>
<dbReference type="Proteomes" id="UP000000768">
    <property type="component" value="Chromosome 3"/>
</dbReference>
<name>A0A1W0W0Y1_SORBI</name>
<dbReference type="EMBL" id="CM000762">
    <property type="protein sequence ID" value="OQU88005.1"/>
    <property type="molecule type" value="Genomic_DNA"/>
</dbReference>
<evidence type="ECO:0000313" key="2">
    <source>
        <dbReference type="EMBL" id="OQU88005.1"/>
    </source>
</evidence>
<accession>A0A1W0W0Y1</accession>
<evidence type="ECO:0000256" key="1">
    <source>
        <dbReference type="SAM" id="MobiDB-lite"/>
    </source>
</evidence>
<dbReference type="AlphaFoldDB" id="A0A1W0W0Y1"/>
<keyword evidence="3" id="KW-1185">Reference proteome</keyword>